<gene>
    <name evidence="3" type="ORF">DM02DRAFT_671393</name>
</gene>
<evidence type="ECO:0000313" key="3">
    <source>
        <dbReference type="EMBL" id="PVI01269.1"/>
    </source>
</evidence>
<sequence>MKIFAPCLTSIMLWAWGSLAAKDSPHSSAFRSKEVVPISVAREDRGAGWLYPEELTPMPQCIAQQDPSSWLKIMTESMENVCTRHFLFWCTRHEWRTQLNRLSLGFTPDVLADYLPYCNRSILAKAQLYNWMRSRGSRTWLVKAGDANDVQRLYPESLARGYAAAGVTHHAPPCLTESVSRASREQFHHVMASCSFTGTTQHTGRADRPWEYREDLGSMTALDFETVGYELTNGYIENGDYFDRDCFCKNFEFDHDTQYCGEPGDLEWTQKQLWINATCGPSLLPKNWIDSLRTLGRAYIPIKDWSWPACFADMPKNVTEHVHTCTVDACERDSSGYCNVKPAIDRARFCRGIQYDSCAGSCHIFEQRINYILWLHELCIHVPDWDGLPENWRRLTMPTTLDMTPWDWTIGRTSTVVNGTLTSDHCVSNEWKIGSIFIVHAVTYLAAVYIRRVQIRHVEHRLPWLSKGLSIAALQLGANYINTILVQQTPGNGDIPVVDLVLLWCSMPRLSWLLALLVGLLPQGTVNFSAAKSYLMAEVILQAASLYIMLPTIVYGLRHNFYFGGLKFANLPDSAKSMYFGALAWLAVFALAVFWVVQTIRRKYGVDEDQDYLPGAKDLKRTSSNLADNLDKLFAWLGNNLERHWMGKIDISGEQSPLIGENGGGKTTYGTLNGGTEFRRDSAKHYATAVVIMFLLWLSQCVFWMGFINLSSDEFCLPRLGLLTAVWTIASLVGTFIGAAI</sequence>
<keyword evidence="1" id="KW-1133">Transmembrane helix</keyword>
<keyword evidence="1" id="KW-0472">Membrane</keyword>
<feature type="transmembrane region" description="Helical" evidence="1">
    <location>
        <begin position="431"/>
        <end position="450"/>
    </location>
</feature>
<feature type="signal peptide" evidence="2">
    <location>
        <begin position="1"/>
        <end position="20"/>
    </location>
</feature>
<proteinExistence type="predicted"/>
<feature type="transmembrane region" description="Helical" evidence="1">
    <location>
        <begin position="686"/>
        <end position="708"/>
    </location>
</feature>
<evidence type="ECO:0000313" key="4">
    <source>
        <dbReference type="Proteomes" id="UP000244855"/>
    </source>
</evidence>
<feature type="transmembrane region" description="Helical" evidence="1">
    <location>
        <begin position="720"/>
        <end position="740"/>
    </location>
</feature>
<evidence type="ECO:0000256" key="2">
    <source>
        <dbReference type="SAM" id="SignalP"/>
    </source>
</evidence>
<dbReference type="AlphaFoldDB" id="A0A2V1DT94"/>
<dbReference type="Proteomes" id="UP000244855">
    <property type="component" value="Unassembled WGS sequence"/>
</dbReference>
<name>A0A2V1DT94_9PLEO</name>
<protein>
    <submittedName>
        <fullName evidence="3">Uncharacterized protein</fullName>
    </submittedName>
</protein>
<feature type="transmembrane region" description="Helical" evidence="1">
    <location>
        <begin position="577"/>
        <end position="597"/>
    </location>
</feature>
<keyword evidence="2" id="KW-0732">Signal</keyword>
<feature type="transmembrane region" description="Helical" evidence="1">
    <location>
        <begin position="534"/>
        <end position="557"/>
    </location>
</feature>
<feature type="transmembrane region" description="Helical" evidence="1">
    <location>
        <begin position="501"/>
        <end position="522"/>
    </location>
</feature>
<accession>A0A2V1DT94</accession>
<feature type="chain" id="PRO_5016146781" evidence="2">
    <location>
        <begin position="21"/>
        <end position="741"/>
    </location>
</feature>
<feature type="transmembrane region" description="Helical" evidence="1">
    <location>
        <begin position="462"/>
        <end position="481"/>
    </location>
</feature>
<dbReference type="EMBL" id="KZ805360">
    <property type="protein sequence ID" value="PVI01269.1"/>
    <property type="molecule type" value="Genomic_DNA"/>
</dbReference>
<dbReference type="OrthoDB" id="3525430at2759"/>
<keyword evidence="4" id="KW-1185">Reference proteome</keyword>
<evidence type="ECO:0000256" key="1">
    <source>
        <dbReference type="SAM" id="Phobius"/>
    </source>
</evidence>
<keyword evidence="1" id="KW-0812">Transmembrane</keyword>
<organism evidence="3 4">
    <name type="scientific">Periconia macrospinosa</name>
    <dbReference type="NCBI Taxonomy" id="97972"/>
    <lineage>
        <taxon>Eukaryota</taxon>
        <taxon>Fungi</taxon>
        <taxon>Dikarya</taxon>
        <taxon>Ascomycota</taxon>
        <taxon>Pezizomycotina</taxon>
        <taxon>Dothideomycetes</taxon>
        <taxon>Pleosporomycetidae</taxon>
        <taxon>Pleosporales</taxon>
        <taxon>Massarineae</taxon>
        <taxon>Periconiaceae</taxon>
        <taxon>Periconia</taxon>
    </lineage>
</organism>
<reference evidence="3 4" key="1">
    <citation type="journal article" date="2018" name="Sci. Rep.">
        <title>Comparative genomics provides insights into the lifestyle and reveals functional heterogeneity of dark septate endophytic fungi.</title>
        <authorList>
            <person name="Knapp D.G."/>
            <person name="Nemeth J.B."/>
            <person name="Barry K."/>
            <person name="Hainaut M."/>
            <person name="Henrissat B."/>
            <person name="Johnson J."/>
            <person name="Kuo A."/>
            <person name="Lim J.H.P."/>
            <person name="Lipzen A."/>
            <person name="Nolan M."/>
            <person name="Ohm R.A."/>
            <person name="Tamas L."/>
            <person name="Grigoriev I.V."/>
            <person name="Spatafora J.W."/>
            <person name="Nagy L.G."/>
            <person name="Kovacs G.M."/>
        </authorList>
    </citation>
    <scope>NUCLEOTIDE SEQUENCE [LARGE SCALE GENOMIC DNA]</scope>
    <source>
        <strain evidence="3 4">DSE2036</strain>
    </source>
</reference>